<evidence type="ECO:0000256" key="1">
    <source>
        <dbReference type="SAM" id="MobiDB-lite"/>
    </source>
</evidence>
<dbReference type="OrthoDB" id="2476294at2"/>
<feature type="region of interest" description="Disordered" evidence="1">
    <location>
        <begin position="1"/>
        <end position="106"/>
    </location>
</feature>
<dbReference type="RefSeq" id="WP_006036614.1">
    <property type="nucleotide sequence ID" value="NZ_AEDD01000001.1"/>
</dbReference>
<evidence type="ECO:0000313" key="3">
    <source>
        <dbReference type="Proteomes" id="UP000005387"/>
    </source>
</evidence>
<gene>
    <name evidence="2" type="ORF">PaecuDRAFT_0597</name>
</gene>
<sequence>MSYRSIDLQLSVSRMPDHGVAHSQALQKPVMDQTHLEGAAMKQADLARTRNEGVEEPSKSSIRDGGGNNSSNQQGRKKRETQGEHEDDRSRSDNHPYKGKHIDFSL</sequence>
<dbReference type="STRING" id="717606.PaecuDRAFT_0597"/>
<protein>
    <submittedName>
        <fullName evidence="2">Uncharacterized protein</fullName>
    </submittedName>
</protein>
<proteinExistence type="predicted"/>
<dbReference type="Proteomes" id="UP000005387">
    <property type="component" value="Unassembled WGS sequence"/>
</dbReference>
<feature type="compositionally biased region" description="Basic and acidic residues" evidence="1">
    <location>
        <begin position="45"/>
        <end position="62"/>
    </location>
</feature>
<accession>E0I472</accession>
<keyword evidence="3" id="KW-1185">Reference proteome</keyword>
<evidence type="ECO:0000313" key="2">
    <source>
        <dbReference type="EMBL" id="EFM13086.1"/>
    </source>
</evidence>
<dbReference type="AlphaFoldDB" id="E0I472"/>
<feature type="compositionally biased region" description="Basic and acidic residues" evidence="1">
    <location>
        <begin position="80"/>
        <end position="106"/>
    </location>
</feature>
<organism evidence="2 3">
    <name type="scientific">Paenibacillus curdlanolyticus YK9</name>
    <dbReference type="NCBI Taxonomy" id="717606"/>
    <lineage>
        <taxon>Bacteria</taxon>
        <taxon>Bacillati</taxon>
        <taxon>Bacillota</taxon>
        <taxon>Bacilli</taxon>
        <taxon>Bacillales</taxon>
        <taxon>Paenibacillaceae</taxon>
        <taxon>Paenibacillus</taxon>
    </lineage>
</organism>
<name>E0I472_9BACL</name>
<reference evidence="2 3" key="1">
    <citation type="submission" date="2010-07" db="EMBL/GenBank/DDBJ databases">
        <title>The draft genome of Paenibacillus curdlanolyticus YK9.</title>
        <authorList>
            <consortium name="US DOE Joint Genome Institute (JGI-PGF)"/>
            <person name="Lucas S."/>
            <person name="Copeland A."/>
            <person name="Lapidus A."/>
            <person name="Cheng J.-F."/>
            <person name="Bruce D."/>
            <person name="Goodwin L."/>
            <person name="Pitluck S."/>
            <person name="Land M.L."/>
            <person name="Hauser L."/>
            <person name="Chang Y.-J."/>
            <person name="Jeffries C."/>
            <person name="Anderson I.J."/>
            <person name="Johnson E."/>
            <person name="Loganathan U."/>
            <person name="Mulhopadhyay B."/>
            <person name="Kyrpides N."/>
            <person name="Woyke T.J."/>
        </authorList>
    </citation>
    <scope>NUCLEOTIDE SEQUENCE [LARGE SCALE GENOMIC DNA]</scope>
    <source>
        <strain evidence="2 3">YK9</strain>
    </source>
</reference>
<dbReference type="EMBL" id="AEDD01000001">
    <property type="protein sequence ID" value="EFM13086.1"/>
    <property type="molecule type" value="Genomic_DNA"/>
</dbReference>